<evidence type="ECO:0000313" key="1">
    <source>
        <dbReference type="EMBL" id="MDC0683619.1"/>
    </source>
</evidence>
<evidence type="ECO:0000313" key="2">
    <source>
        <dbReference type="Proteomes" id="UP001217485"/>
    </source>
</evidence>
<protein>
    <submittedName>
        <fullName evidence="1">Uncharacterized protein</fullName>
    </submittedName>
</protein>
<dbReference type="Proteomes" id="UP001217485">
    <property type="component" value="Unassembled WGS sequence"/>
</dbReference>
<organism evidence="1 2">
    <name type="scientific">Sorangium atrum</name>
    <dbReference type="NCBI Taxonomy" id="2995308"/>
    <lineage>
        <taxon>Bacteria</taxon>
        <taxon>Pseudomonadati</taxon>
        <taxon>Myxococcota</taxon>
        <taxon>Polyangia</taxon>
        <taxon>Polyangiales</taxon>
        <taxon>Polyangiaceae</taxon>
        <taxon>Sorangium</taxon>
    </lineage>
</organism>
<name>A0ABT5CB00_9BACT</name>
<comment type="caution">
    <text evidence="1">The sequence shown here is derived from an EMBL/GenBank/DDBJ whole genome shotgun (WGS) entry which is preliminary data.</text>
</comment>
<sequence length="753" mass="80389">MNRVMNWDGDDGQPQLLLGLIAPDACVDWPENPRRSVLDEPGPAARVLVAVSGTRDVAERWAERLNFRTERVTYIPVDGFRIDDIDPALRDKLAWAAVDGPGPRAHVEAIATSLRERGAARLETLMAFLACAFAPLDISALALLLDAQVAEVTGWLDARRDALDSVIEWHEEGHRIRFRHEALRAAWAAANQEHAALAERRFAEAARALVRTWEGVDNAQSRALVYLRRYAGDHLVASGAPHADLLRLCDPRWAWPRSREDVAARRMELGRVRRTLTAPLDGADAMGIPSEALSSFVRLAMAQGALATLHHAWPPEADEPGKEAWNDTERALAVALFALAAHASPSLRAHIEARALDVVRRTGAAWRGDGWEDALALLTAARAASGSEAAMCARWAVSATWRAEKGPDIYLPAWLTAASFLPPSEAVALVQQAIERALVSAKPGRALAQLAAPEGQALALFRAAMSLEPRSRANALAPLLSKLPDDERARAVGVVFDAFFVDFDADAERLDDETCTTAVVPFLGLVELSKLFDDPTTGMGAALAVRFAELGAPGRALDVIRELCGGGIHGARALLRAAATEGGRSLVQAARKAVAALDPAWVAAKLVCEHPAEAIQVLGLDAAVEIAERAGGGGSEAARIMALAALCRAAPEPSRPALAARAVAAYHDDRDTDGLESVMRCAPWMSLADAAKLFSVSLGNAAEQVTLVATLSRWGGVEQLAPLIARIGGEDALAAVADVLPEALRWISRAEAG</sequence>
<dbReference type="RefSeq" id="WP_272101753.1">
    <property type="nucleotide sequence ID" value="NZ_JAQNDK010000004.1"/>
</dbReference>
<dbReference type="EMBL" id="JAQNDK010000004">
    <property type="protein sequence ID" value="MDC0683619.1"/>
    <property type="molecule type" value="Genomic_DNA"/>
</dbReference>
<keyword evidence="2" id="KW-1185">Reference proteome</keyword>
<accession>A0ABT5CB00</accession>
<reference evidence="1 2" key="1">
    <citation type="submission" date="2023-01" db="EMBL/GenBank/DDBJ databases">
        <title>Minimal conservation of predation-associated metabolite biosynthetic gene clusters underscores biosynthetic potential of Myxococcota including descriptions for ten novel species: Archangium lansinium sp. nov., Myxococcus landrumus sp. nov., Nannocystis bai.</title>
        <authorList>
            <person name="Ahearne A."/>
            <person name="Stevens C."/>
            <person name="Dowd S."/>
        </authorList>
    </citation>
    <scope>NUCLEOTIDE SEQUENCE [LARGE SCALE GENOMIC DNA]</scope>
    <source>
        <strain evidence="1 2">WIWO2</strain>
    </source>
</reference>
<proteinExistence type="predicted"/>
<gene>
    <name evidence="1" type="ORF">POL72_38170</name>
</gene>